<dbReference type="PANTHER" id="PTHR11365:SF23">
    <property type="entry name" value="HYPOTHETICAL 5-OXOPROLINASE (EUROFUNG)-RELATED"/>
    <property type="match status" value="1"/>
</dbReference>
<dbReference type="InterPro" id="IPR002821">
    <property type="entry name" value="Hydantoinase_A"/>
</dbReference>
<sequence>MPRGHRVTSAEARYRIGIDVGGTFTDFVFAETDTNRLTFHKQPSVPNDPSVAVERGIAHFIAEAGIRPGQIELICHGTTIGLNAIIQRRGARTALVVSKGNRDILEIARLRLPSSYDFTEPRETPLIPRNHVYELAARMTAKGEILAEPSEAEIDALAETLRAEGFDAVAINFLNAYSDSSLERRIGDALRARLPGVLIVESGVIWPESREYERCLLVALNAFIRPMMTQYFDRLTERVAGLGVGCPIYITANNGGTLSLDTAKSRPIDTILSGPASGVVAATRVARAAERRQIVTFDMGGTSADISLSHTGEPDFTASTFVGDFPIMMPVVNILAIGAGGGSIIWVDAQGILKVGPLSAGADPGPACYGRGGTEATVTDCYVALGIIDPATFLDGKMTLDAAAATEALEVIAAKLGFEGEHRAAAAAEAALRVATAKMGTEIVKLLAHAGADMRDYTLLGFGGAGATHACMLADEAQLSSVLVPTAPGTFCALGAILADVRRDYVRTARHRFAGPRGEAGWNAIKGTLAEMEEQAQAWILLEGDLVGEHRFEVTFRLRYPSQAYELEISIPEDRRADMSAAEAAELFHAEHEKLYGFSERGSELVTSTLRLAVIGSVGSGELPDAPPAGAEPRARRIVRWRGADIDAAVFGRADLGHGSAFDGPAIIEQPDTTTFVLPGWRAEADRIGTLHLTRIPQS</sequence>
<accession>A0A6B2JVA3</accession>
<protein>
    <submittedName>
        <fullName evidence="4">Hydantoinase/oxoprolinase family protein</fullName>
    </submittedName>
</protein>
<dbReference type="GO" id="GO:0005829">
    <property type="term" value="C:cytosol"/>
    <property type="evidence" value="ECO:0007669"/>
    <property type="project" value="TreeGrafter"/>
</dbReference>
<dbReference type="GO" id="GO:0017168">
    <property type="term" value="F:5-oxoprolinase (ATP-hydrolyzing) activity"/>
    <property type="evidence" value="ECO:0007669"/>
    <property type="project" value="TreeGrafter"/>
</dbReference>
<evidence type="ECO:0000259" key="1">
    <source>
        <dbReference type="Pfam" id="PF01968"/>
    </source>
</evidence>
<dbReference type="AlphaFoldDB" id="A0A6B2JVA3"/>
<dbReference type="Pfam" id="PF05378">
    <property type="entry name" value="Hydant_A_N"/>
    <property type="match status" value="1"/>
</dbReference>
<feature type="domain" description="Hydantoinase/oxoprolinase N-terminal" evidence="2">
    <location>
        <begin position="15"/>
        <end position="192"/>
    </location>
</feature>
<comment type="caution">
    <text evidence="4">The sequence shown here is derived from an EMBL/GenBank/DDBJ whole genome shotgun (WGS) entry which is preliminary data.</text>
</comment>
<dbReference type="EMBL" id="JAAGAB010000001">
    <property type="protein sequence ID" value="NDV00559.1"/>
    <property type="molecule type" value="Genomic_DNA"/>
</dbReference>
<dbReference type="GO" id="GO:0006749">
    <property type="term" value="P:glutathione metabolic process"/>
    <property type="evidence" value="ECO:0007669"/>
    <property type="project" value="TreeGrafter"/>
</dbReference>
<feature type="domain" description="Acetophenone carboxylase-like C-terminal" evidence="3">
    <location>
        <begin position="524"/>
        <end position="694"/>
    </location>
</feature>
<dbReference type="Proteomes" id="UP000474757">
    <property type="component" value="Unassembled WGS sequence"/>
</dbReference>
<evidence type="ECO:0000259" key="2">
    <source>
        <dbReference type="Pfam" id="PF05378"/>
    </source>
</evidence>
<gene>
    <name evidence="4" type="ORF">GZA08_06200</name>
</gene>
<organism evidence="4 5">
    <name type="scientific">Pseudoroseicyclus tamaricis</name>
    <dbReference type="NCBI Taxonomy" id="2705421"/>
    <lineage>
        <taxon>Bacteria</taxon>
        <taxon>Pseudomonadati</taxon>
        <taxon>Pseudomonadota</taxon>
        <taxon>Alphaproteobacteria</taxon>
        <taxon>Rhodobacterales</taxon>
        <taxon>Paracoccaceae</taxon>
        <taxon>Pseudoroseicyclus</taxon>
    </lineage>
</organism>
<name>A0A6B2JVA3_9RHOB</name>
<feature type="domain" description="Hydantoinase A/oxoprolinase" evidence="1">
    <location>
        <begin position="218"/>
        <end position="504"/>
    </location>
</feature>
<keyword evidence="5" id="KW-1185">Reference proteome</keyword>
<dbReference type="InterPro" id="IPR045079">
    <property type="entry name" value="Oxoprolinase-like"/>
</dbReference>
<reference evidence="4 5" key="1">
    <citation type="submission" date="2020-02" db="EMBL/GenBank/DDBJ databases">
        <title>Pseudoroseicyclus tamarix, sp. nov., isolated from offshore sediment of a Tamarix chinensis forest.</title>
        <authorList>
            <person name="Gai Y."/>
        </authorList>
    </citation>
    <scope>NUCLEOTIDE SEQUENCE [LARGE SCALE GENOMIC DNA]</scope>
    <source>
        <strain evidence="4 5">CLL3-39</strain>
    </source>
</reference>
<evidence type="ECO:0000313" key="5">
    <source>
        <dbReference type="Proteomes" id="UP000474757"/>
    </source>
</evidence>
<evidence type="ECO:0000313" key="4">
    <source>
        <dbReference type="EMBL" id="NDV00559.1"/>
    </source>
</evidence>
<evidence type="ECO:0000259" key="3">
    <source>
        <dbReference type="Pfam" id="PF19278"/>
    </source>
</evidence>
<dbReference type="Pfam" id="PF19278">
    <property type="entry name" value="Hydant_A_C"/>
    <property type="match status" value="1"/>
</dbReference>
<dbReference type="InterPro" id="IPR008040">
    <property type="entry name" value="Hydant_A_N"/>
</dbReference>
<dbReference type="SUPFAM" id="SSF53067">
    <property type="entry name" value="Actin-like ATPase domain"/>
    <property type="match status" value="1"/>
</dbReference>
<dbReference type="PANTHER" id="PTHR11365">
    <property type="entry name" value="5-OXOPROLINASE RELATED"/>
    <property type="match status" value="1"/>
</dbReference>
<dbReference type="InterPro" id="IPR049517">
    <property type="entry name" value="ACX-like_C"/>
</dbReference>
<proteinExistence type="predicted"/>
<dbReference type="Pfam" id="PF01968">
    <property type="entry name" value="Hydantoinase_A"/>
    <property type="match status" value="1"/>
</dbReference>
<dbReference type="InterPro" id="IPR043129">
    <property type="entry name" value="ATPase_NBD"/>
</dbReference>